<keyword evidence="2" id="KW-0472">Membrane</keyword>
<feature type="compositionally biased region" description="Acidic residues" evidence="1">
    <location>
        <begin position="80"/>
        <end position="91"/>
    </location>
</feature>
<evidence type="ECO:0000313" key="3">
    <source>
        <dbReference type="EMBL" id="PQJ15478.1"/>
    </source>
</evidence>
<feature type="transmembrane region" description="Helical" evidence="2">
    <location>
        <begin position="6"/>
        <end position="26"/>
    </location>
</feature>
<keyword evidence="2" id="KW-1133">Transmembrane helix</keyword>
<name>A0A2S7T7C9_9FLAO</name>
<feature type="region of interest" description="Disordered" evidence="1">
    <location>
        <begin position="79"/>
        <end position="118"/>
    </location>
</feature>
<evidence type="ECO:0000256" key="2">
    <source>
        <dbReference type="SAM" id="Phobius"/>
    </source>
</evidence>
<evidence type="ECO:0000313" key="4">
    <source>
        <dbReference type="Proteomes" id="UP000239366"/>
    </source>
</evidence>
<accession>A0A2S7T7C9</accession>
<reference evidence="4" key="1">
    <citation type="submission" date="2016-11" db="EMBL/GenBank/DDBJ databases">
        <title>Trade-off between light-utilization and light-protection in marine flavobacteria.</title>
        <authorList>
            <person name="Kumagai Y."/>
            <person name="Yoshizawa S."/>
            <person name="Kogure K."/>
        </authorList>
    </citation>
    <scope>NUCLEOTIDE SEQUENCE [LARGE SCALE GENOMIC DNA]</scope>
    <source>
        <strain evidence="4">SG-18</strain>
    </source>
</reference>
<dbReference type="AlphaFoldDB" id="A0A2S7T7C9"/>
<protein>
    <submittedName>
        <fullName evidence="3">Uncharacterized protein</fullName>
    </submittedName>
</protein>
<gene>
    <name evidence="3" type="ORF">BST99_06775</name>
</gene>
<keyword evidence="4" id="KW-1185">Reference proteome</keyword>
<evidence type="ECO:0000256" key="1">
    <source>
        <dbReference type="SAM" id="MobiDB-lite"/>
    </source>
</evidence>
<dbReference type="EMBL" id="MQVX01000001">
    <property type="protein sequence ID" value="PQJ15478.1"/>
    <property type="molecule type" value="Genomic_DNA"/>
</dbReference>
<keyword evidence="2" id="KW-0812">Transmembrane</keyword>
<sequence>MVKRIGAILLTVLSYVLIYSGIRYLIKRFMGEDAPLARFAATLGTLAFSPRFSYENDEKGKRLEARWILLRKRQKVYDFDPPDEQLEDGDSVDQSSPEQAKENPDTPLPNLGENGSVQ</sequence>
<comment type="caution">
    <text evidence="3">The sequence shown here is derived from an EMBL/GenBank/DDBJ whole genome shotgun (WGS) entry which is preliminary data.</text>
</comment>
<dbReference type="RefSeq" id="WP_105001130.1">
    <property type="nucleotide sequence ID" value="NZ_MQVX01000001.1"/>
</dbReference>
<organism evidence="3 4">
    <name type="scientific">Aureicoccus marinus</name>
    <dbReference type="NCBI Taxonomy" id="754435"/>
    <lineage>
        <taxon>Bacteria</taxon>
        <taxon>Pseudomonadati</taxon>
        <taxon>Bacteroidota</taxon>
        <taxon>Flavobacteriia</taxon>
        <taxon>Flavobacteriales</taxon>
        <taxon>Flavobacteriaceae</taxon>
        <taxon>Aureicoccus</taxon>
    </lineage>
</organism>
<dbReference type="Proteomes" id="UP000239366">
    <property type="component" value="Unassembled WGS sequence"/>
</dbReference>
<proteinExistence type="predicted"/>